<name>F2PZQ4_TRIEC</name>
<keyword evidence="2" id="KW-1185">Reference proteome</keyword>
<evidence type="ECO:0000313" key="1">
    <source>
        <dbReference type="EMBL" id="EGE07372.1"/>
    </source>
</evidence>
<reference evidence="2" key="1">
    <citation type="journal article" date="2012" name="MBio">
        <title>Comparative genome analysis of Trichophyton rubrum and related dermatophytes reveals candidate genes involved in infection.</title>
        <authorList>
            <person name="Martinez D.A."/>
            <person name="Oliver B.G."/>
            <person name="Graeser Y."/>
            <person name="Goldberg J.M."/>
            <person name="Li W."/>
            <person name="Martinez-Rossi N.M."/>
            <person name="Monod M."/>
            <person name="Shelest E."/>
            <person name="Barton R.C."/>
            <person name="Birch E."/>
            <person name="Brakhage A.A."/>
            <person name="Chen Z."/>
            <person name="Gurr S.J."/>
            <person name="Heiman D."/>
            <person name="Heitman J."/>
            <person name="Kosti I."/>
            <person name="Rossi A."/>
            <person name="Saif S."/>
            <person name="Samalova M."/>
            <person name="Saunders C.W."/>
            <person name="Shea T."/>
            <person name="Summerbell R.C."/>
            <person name="Xu J."/>
            <person name="Young S."/>
            <person name="Zeng Q."/>
            <person name="Birren B.W."/>
            <person name="Cuomo C.A."/>
            <person name="White T.C."/>
        </authorList>
    </citation>
    <scope>NUCLEOTIDE SEQUENCE [LARGE SCALE GENOMIC DNA]</scope>
    <source>
        <strain evidence="2">ATCC MYA-4606 / CBS 127.97</strain>
    </source>
</reference>
<dbReference type="Proteomes" id="UP000009169">
    <property type="component" value="Unassembled WGS sequence"/>
</dbReference>
<dbReference type="EMBL" id="DS995759">
    <property type="protein sequence ID" value="EGE07372.1"/>
    <property type="molecule type" value="Genomic_DNA"/>
</dbReference>
<evidence type="ECO:0000313" key="2">
    <source>
        <dbReference type="Proteomes" id="UP000009169"/>
    </source>
</evidence>
<sequence length="110" mass="12338">MTALHVQAFPNHFPESPVQPLKELEITIYRNRSNGLLLHYLASTLYCVVKLQAKRRKQDQEGKLAPPSWPVGLRLIMASRLEIEMAEGKADRVALHGGFSHQTADNGAYT</sequence>
<organism evidence="1 2">
    <name type="scientific">Trichophyton equinum (strain ATCC MYA-4606 / CBS 127.97)</name>
    <name type="common">Horse ringworm fungus</name>
    <dbReference type="NCBI Taxonomy" id="559882"/>
    <lineage>
        <taxon>Eukaryota</taxon>
        <taxon>Fungi</taxon>
        <taxon>Dikarya</taxon>
        <taxon>Ascomycota</taxon>
        <taxon>Pezizomycotina</taxon>
        <taxon>Eurotiomycetes</taxon>
        <taxon>Eurotiomycetidae</taxon>
        <taxon>Onygenales</taxon>
        <taxon>Arthrodermataceae</taxon>
        <taxon>Trichophyton</taxon>
    </lineage>
</organism>
<protein>
    <submittedName>
        <fullName evidence="1">Uncharacterized protein</fullName>
    </submittedName>
</protein>
<dbReference type="VEuPathDB" id="FungiDB:TEQG_06357"/>
<gene>
    <name evidence="1" type="ORF">TEQG_06357</name>
</gene>
<proteinExistence type="predicted"/>
<dbReference type="AlphaFoldDB" id="F2PZQ4"/>
<dbReference type="HOGENOM" id="CLU_2172852_0_0_1"/>
<accession>F2PZQ4</accession>